<name>A0A0C3QU44_9AGAM</name>
<keyword evidence="1 2" id="KW-0539">Nucleus</keyword>
<dbReference type="Gene3D" id="2.60.40.1970">
    <property type="entry name" value="YEATS domain"/>
    <property type="match status" value="1"/>
</dbReference>
<dbReference type="PROSITE" id="PS51037">
    <property type="entry name" value="YEATS"/>
    <property type="match status" value="1"/>
</dbReference>
<comment type="subcellular location">
    <subcellularLocation>
        <location evidence="3">Nucleus</location>
    </subcellularLocation>
    <subcellularLocation>
        <location evidence="3">Cytoplasm</location>
    </subcellularLocation>
</comment>
<dbReference type="Pfam" id="PF03366">
    <property type="entry name" value="YEATS"/>
    <property type="match status" value="1"/>
</dbReference>
<keyword evidence="3" id="KW-0227">DNA damage</keyword>
<protein>
    <recommendedName>
        <fullName evidence="3">Protein AF-9 homolog</fullName>
    </recommendedName>
</protein>
<dbReference type="OrthoDB" id="16041at2759"/>
<comment type="function">
    <text evidence="3">Component of the SWR1 complex which mediates the ATP-dependent exchange of histone H2A for an H2A variant leading to transcriptional regulation of selected genes by chromatin remodeling. Component of the NuA4 histone acetyltransferase complex which is involved in transcriptional activation of selected genes principally by acetylation of nucleosomal histones H4 and H2A. The NuA4 complex is also involved in DNA repair. Yaf9 may also be required for viability in conditions in which the structural integrity of the spindle is compromised.</text>
</comment>
<reference evidence="6" key="2">
    <citation type="submission" date="2015-01" db="EMBL/GenBank/DDBJ databases">
        <title>Evolutionary Origins and Diversification of the Mycorrhizal Mutualists.</title>
        <authorList>
            <consortium name="DOE Joint Genome Institute"/>
            <consortium name="Mycorrhizal Genomics Consortium"/>
            <person name="Kohler A."/>
            <person name="Kuo A."/>
            <person name="Nagy L.G."/>
            <person name="Floudas D."/>
            <person name="Copeland A."/>
            <person name="Barry K.W."/>
            <person name="Cichocki N."/>
            <person name="Veneault-Fourrey C."/>
            <person name="LaButti K."/>
            <person name="Lindquist E.A."/>
            <person name="Lipzen A."/>
            <person name="Lundell T."/>
            <person name="Morin E."/>
            <person name="Murat C."/>
            <person name="Riley R."/>
            <person name="Ohm R."/>
            <person name="Sun H."/>
            <person name="Tunlid A."/>
            <person name="Henrissat B."/>
            <person name="Grigoriev I.V."/>
            <person name="Hibbett D.S."/>
            <person name="Martin F."/>
        </authorList>
    </citation>
    <scope>NUCLEOTIDE SEQUENCE [LARGE SCALE GENOMIC DNA]</scope>
    <source>
        <strain evidence="6">MUT 4182</strain>
    </source>
</reference>
<accession>A0A0C3QU44</accession>
<keyword evidence="3" id="KW-0010">Activator</keyword>
<keyword evidence="3" id="KW-0963">Cytoplasm</keyword>
<evidence type="ECO:0000256" key="1">
    <source>
        <dbReference type="ARBA" id="ARBA00023242"/>
    </source>
</evidence>
<evidence type="ECO:0000256" key="2">
    <source>
        <dbReference type="PROSITE-ProRule" id="PRU00376"/>
    </source>
</evidence>
<dbReference type="AlphaFoldDB" id="A0A0C3QU44"/>
<dbReference type="GO" id="GO:0005737">
    <property type="term" value="C:cytoplasm"/>
    <property type="evidence" value="ECO:0007669"/>
    <property type="project" value="UniProtKB-SubCell"/>
</dbReference>
<evidence type="ECO:0000256" key="3">
    <source>
        <dbReference type="RuleBase" id="RU367117"/>
    </source>
</evidence>
<comment type="similarity">
    <text evidence="3">Belongs to the YAF9 family.</text>
</comment>
<dbReference type="HOGENOM" id="CLU_051385_2_1_1"/>
<feature type="domain" description="YEATS" evidence="4">
    <location>
        <begin position="7"/>
        <end position="174"/>
    </location>
</feature>
<keyword evidence="3" id="KW-0804">Transcription</keyword>
<dbReference type="GO" id="GO:0006281">
    <property type="term" value="P:DNA repair"/>
    <property type="evidence" value="ECO:0007669"/>
    <property type="project" value="UniProtKB-UniRule"/>
</dbReference>
<dbReference type="PANTHER" id="PTHR23195">
    <property type="entry name" value="YEATS DOMAIN"/>
    <property type="match status" value="1"/>
</dbReference>
<keyword evidence="3" id="KW-0156">Chromatin regulator</keyword>
<evidence type="ECO:0000313" key="5">
    <source>
        <dbReference type="EMBL" id="KIO32841.1"/>
    </source>
</evidence>
<organism evidence="5 6">
    <name type="scientific">Tulasnella calospora MUT 4182</name>
    <dbReference type="NCBI Taxonomy" id="1051891"/>
    <lineage>
        <taxon>Eukaryota</taxon>
        <taxon>Fungi</taxon>
        <taxon>Dikarya</taxon>
        <taxon>Basidiomycota</taxon>
        <taxon>Agaricomycotina</taxon>
        <taxon>Agaricomycetes</taxon>
        <taxon>Cantharellales</taxon>
        <taxon>Tulasnellaceae</taxon>
        <taxon>Tulasnella</taxon>
    </lineage>
</organism>
<evidence type="ECO:0000259" key="4">
    <source>
        <dbReference type="PROSITE" id="PS51037"/>
    </source>
</evidence>
<proteinExistence type="inferred from homology"/>
<comment type="subunit">
    <text evidence="3">Component of the SWR1 chromatin-remodeling complex and of the NuA4 histone acetyltransferase complex.</text>
</comment>
<gene>
    <name evidence="3" type="primary">YAF9</name>
    <name evidence="5" type="ORF">M407DRAFT_96331</name>
</gene>
<comment type="domain">
    <text evidence="3">The coiled-coil domain is required for assembly into the NuA4 complex.</text>
</comment>
<feature type="coiled-coil region" evidence="3">
    <location>
        <begin position="221"/>
        <end position="259"/>
    </location>
</feature>
<keyword evidence="3" id="KW-0234">DNA repair</keyword>
<dbReference type="GO" id="GO:0006355">
    <property type="term" value="P:regulation of DNA-templated transcription"/>
    <property type="evidence" value="ECO:0007669"/>
    <property type="project" value="InterPro"/>
</dbReference>
<keyword evidence="3" id="KW-0805">Transcription regulation</keyword>
<reference evidence="5 6" key="1">
    <citation type="submission" date="2014-04" db="EMBL/GenBank/DDBJ databases">
        <authorList>
            <consortium name="DOE Joint Genome Institute"/>
            <person name="Kuo A."/>
            <person name="Girlanda M."/>
            <person name="Perotto S."/>
            <person name="Kohler A."/>
            <person name="Nagy L.G."/>
            <person name="Floudas D."/>
            <person name="Copeland A."/>
            <person name="Barry K.W."/>
            <person name="Cichocki N."/>
            <person name="Veneault-Fourrey C."/>
            <person name="LaButti K."/>
            <person name="Lindquist E.A."/>
            <person name="Lipzen A."/>
            <person name="Lundell T."/>
            <person name="Morin E."/>
            <person name="Murat C."/>
            <person name="Sun H."/>
            <person name="Tunlid A."/>
            <person name="Henrissat B."/>
            <person name="Grigoriev I.V."/>
            <person name="Hibbett D.S."/>
            <person name="Martin F."/>
            <person name="Nordberg H.P."/>
            <person name="Cantor M.N."/>
            <person name="Hua S.X."/>
        </authorList>
    </citation>
    <scope>NUCLEOTIDE SEQUENCE [LARGE SCALE GENOMIC DNA]</scope>
    <source>
        <strain evidence="5 6">MUT 4182</strain>
    </source>
</reference>
<dbReference type="EMBL" id="KN822952">
    <property type="protein sequence ID" value="KIO32841.1"/>
    <property type="molecule type" value="Genomic_DNA"/>
</dbReference>
<keyword evidence="6" id="KW-1185">Reference proteome</keyword>
<dbReference type="STRING" id="1051891.A0A0C3QU44"/>
<sequence>MAERSERLRGTVIYRPVVYGNTALPITPETRDDAPAEHTHRWTVALRSAASPDDGSTVGGRDDISYFVKRVAFKLHETYPSPNRIIEKPPFEVTETGWGEFEVQIRVTFVSEANEKPISFHHHLKLHAWAPQPANPLAASPVPTPPDGPVNAWQYDEIVFTDPTKTFLDMLLKHPPTPLPKNRRRGAPPHVAYPASLVNQAKGGGMPEFTQLMEKEEAERLDQAKKDIVAETDKLRNLLIEREKELERLKKEVEGMQRS</sequence>
<dbReference type="CDD" id="cd16908">
    <property type="entry name" value="YEATS_Yaf9_like"/>
    <property type="match status" value="1"/>
</dbReference>
<dbReference type="Proteomes" id="UP000054248">
    <property type="component" value="Unassembled WGS sequence"/>
</dbReference>
<dbReference type="InterPro" id="IPR005033">
    <property type="entry name" value="YEATS"/>
</dbReference>
<dbReference type="GO" id="GO:0006325">
    <property type="term" value="P:chromatin organization"/>
    <property type="evidence" value="ECO:0007669"/>
    <property type="project" value="UniProtKB-KW"/>
</dbReference>
<keyword evidence="3" id="KW-0175">Coiled coil</keyword>
<dbReference type="InterPro" id="IPR055129">
    <property type="entry name" value="YEATS_dom"/>
</dbReference>
<evidence type="ECO:0000313" key="6">
    <source>
        <dbReference type="Proteomes" id="UP000054248"/>
    </source>
</evidence>
<dbReference type="GO" id="GO:0000812">
    <property type="term" value="C:Swr1 complex"/>
    <property type="evidence" value="ECO:0007669"/>
    <property type="project" value="UniProtKB-UniRule"/>
</dbReference>
<dbReference type="InterPro" id="IPR038704">
    <property type="entry name" value="YEAST_sf"/>
</dbReference>